<dbReference type="RefSeq" id="WP_003421675.1">
    <property type="nucleotide sequence ID" value="NZ_GG770729.1"/>
</dbReference>
<protein>
    <submittedName>
        <fullName evidence="1">Cell wall protein V</fullName>
    </submittedName>
</protein>
<dbReference type="Gene3D" id="3.40.50.12090">
    <property type="match status" value="2"/>
</dbReference>
<dbReference type="FunFam" id="3.40.50.12090:FF:000001">
    <property type="entry name" value="Cell surface protein"/>
    <property type="match status" value="1"/>
</dbReference>
<gene>
    <name evidence="1" type="primary">cwpV</name>
    <name evidence="1" type="ORF">HMPREF0220_3762</name>
</gene>
<dbReference type="InterPro" id="IPR007253">
    <property type="entry name" value="Cell_wall-bd_2"/>
</dbReference>
<comment type="caution">
    <text evidence="1">The sequence shown here is derived from an EMBL/GenBank/DDBJ whole genome shotgun (WGS) entry which is preliminary data.</text>
</comment>
<feature type="non-terminal residue" evidence="1">
    <location>
        <position position="270"/>
    </location>
</feature>
<dbReference type="Proteomes" id="UP000003227">
    <property type="component" value="Unassembled WGS sequence"/>
</dbReference>
<dbReference type="PANTHER" id="PTHR30032">
    <property type="entry name" value="N-ACETYLMURAMOYL-L-ALANINE AMIDASE-RELATED"/>
    <property type="match status" value="1"/>
</dbReference>
<dbReference type="PANTHER" id="PTHR30032:SF8">
    <property type="entry name" value="GERMINATION-SPECIFIC N-ACETYLMURAMOYL-L-ALANINE AMIDASE"/>
    <property type="match status" value="1"/>
</dbReference>
<name>D5QA28_CLODI</name>
<proteinExistence type="predicted"/>
<dbReference type="Pfam" id="PF04122">
    <property type="entry name" value="CW_binding_2"/>
    <property type="match status" value="3"/>
</dbReference>
<dbReference type="AlphaFoldDB" id="D5QA28"/>
<evidence type="ECO:0000313" key="1">
    <source>
        <dbReference type="EMBL" id="EFH05240.1"/>
    </source>
</evidence>
<organism evidence="1 2">
    <name type="scientific">Clostridioides difficile NAP08</name>
    <dbReference type="NCBI Taxonomy" id="525259"/>
    <lineage>
        <taxon>Bacteria</taxon>
        <taxon>Bacillati</taxon>
        <taxon>Bacillota</taxon>
        <taxon>Clostridia</taxon>
        <taxon>Peptostreptococcales</taxon>
        <taxon>Peptostreptococcaceae</taxon>
        <taxon>Clostridioides</taxon>
    </lineage>
</organism>
<sequence>WDNANNVVLINNSSIADALSATPFAKVKNAPILLTQNNSLNQLTENEISRLGAKNIYIIGGFNSIDESIENYLKDKGLNTIRISGNDRYDTSINLAKELNKENKLSKLVLVNGEKGLADAVSMGAISAKEKMPILLTNQNDDMKEIEELIDNKDISKSYIVGGESLFNKDIEDKLPSVIKISGEDRTETNSKVIDYFYNNSVLDNLYVAKNGENKEDDLVDALSVGVLAGKTESPVIIVGDGIKDVQKSLIKKKEFRYITQIGGNGNEKA</sequence>
<feature type="non-terminal residue" evidence="1">
    <location>
        <position position="1"/>
    </location>
</feature>
<reference evidence="1 2" key="1">
    <citation type="submission" date="2010-05" db="EMBL/GenBank/DDBJ databases">
        <authorList>
            <person name="Qin X."/>
            <person name="Bachman B."/>
            <person name="Battles P."/>
            <person name="Bell A."/>
            <person name="Bess C."/>
            <person name="Bickham C."/>
            <person name="Chaboub L."/>
            <person name="Chen D."/>
            <person name="Coyle M."/>
            <person name="Deiros D.R."/>
            <person name="Dinh H."/>
            <person name="Forbes L."/>
            <person name="Fowler G."/>
            <person name="Francisco L."/>
            <person name="Fu Q."/>
            <person name="Gubbala S."/>
            <person name="Hale W."/>
            <person name="Han Y."/>
            <person name="Hemphill L."/>
            <person name="Highlander S.K."/>
            <person name="Hirani K."/>
            <person name="Hogues M."/>
            <person name="Jackson L."/>
            <person name="Jakkamsetti A."/>
            <person name="Javaid M."/>
            <person name="Jiang H."/>
            <person name="Korchina V."/>
            <person name="Kovar C."/>
            <person name="Lara F."/>
            <person name="Lee S."/>
            <person name="Mata R."/>
            <person name="Mathew T."/>
            <person name="Moen C."/>
            <person name="Morales K."/>
            <person name="Munidasa M."/>
            <person name="Nazareth L."/>
            <person name="Ngo R."/>
            <person name="Nguyen L."/>
            <person name="Okwuonu G."/>
            <person name="Ongeri F."/>
            <person name="Patil S."/>
            <person name="Petrosino J."/>
            <person name="Pham C."/>
            <person name="Pham P."/>
            <person name="Pu L.-L."/>
            <person name="Puazo M."/>
            <person name="Raj R."/>
            <person name="Reid J."/>
            <person name="Rouhana J."/>
            <person name="Saada N."/>
            <person name="Shang Y."/>
            <person name="Simmons D."/>
            <person name="Thornton R."/>
            <person name="Warren J."/>
            <person name="Weissenberger G."/>
            <person name="Zhang J."/>
            <person name="Zhang L."/>
            <person name="Zhou C."/>
            <person name="Zhu D."/>
            <person name="Muzny D."/>
            <person name="Worley K."/>
            <person name="Gibbs R."/>
        </authorList>
    </citation>
    <scope>NUCLEOTIDE SEQUENCE [LARGE SCALE GENOMIC DNA]</scope>
    <source>
        <strain evidence="1 2">NAP08</strain>
    </source>
</reference>
<dbReference type="EMBL" id="ADNX01000108">
    <property type="protein sequence ID" value="EFH05240.1"/>
    <property type="molecule type" value="Genomic_DNA"/>
</dbReference>
<accession>D5QA28</accession>
<dbReference type="InterPro" id="IPR051922">
    <property type="entry name" value="Bact_Sporulation_Assoc"/>
</dbReference>
<evidence type="ECO:0000313" key="2">
    <source>
        <dbReference type="Proteomes" id="UP000003227"/>
    </source>
</evidence>